<dbReference type="InterPro" id="IPR009057">
    <property type="entry name" value="Homeodomain-like_sf"/>
</dbReference>
<dbReference type="PRINTS" id="PR00455">
    <property type="entry name" value="HTHTETR"/>
</dbReference>
<reference evidence="8 11" key="2">
    <citation type="submission" date="2020-08" db="EMBL/GenBank/DDBJ databases">
        <title>Sequencing the genomes of 1000 actinobacteria strains.</title>
        <authorList>
            <person name="Klenk H.-P."/>
        </authorList>
    </citation>
    <scope>NUCLEOTIDE SEQUENCE [LARGE SCALE GENOMIC DNA]</scope>
    <source>
        <strain evidence="8 11">DSM 15626</strain>
    </source>
</reference>
<dbReference type="InterPro" id="IPR036271">
    <property type="entry name" value="Tet_transcr_reg_TetR-rel_C_sf"/>
</dbReference>
<keyword evidence="1" id="KW-0678">Repressor</keyword>
<keyword evidence="10" id="KW-1185">Reference proteome</keyword>
<sequence length="218" mass="23464">MGAQQSWPAPPSSGAAKAQRPQKRSGLRRAEILQAAMAVFGERGYTGGSLQEIAERVGMTHAGVLHHFGSKEQLLIALLEYRDDSDVAELDGHIAPRGAPLLEHLVETAEVNRKRPGIVQAYTVLLGEAVTDNHPGRAFFTERFTGLRDMVTSAVADATGRDMTDPDADRAASAIIAAMDGLQTQWLLDNDAVDMQSTVELVIRALVHELTSPTVADD</sequence>
<feature type="region of interest" description="Disordered" evidence="6">
    <location>
        <begin position="1"/>
        <end position="26"/>
    </location>
</feature>
<evidence type="ECO:0000256" key="6">
    <source>
        <dbReference type="SAM" id="MobiDB-lite"/>
    </source>
</evidence>
<feature type="domain" description="HTH tetR-type" evidence="7">
    <location>
        <begin position="26"/>
        <end position="86"/>
    </location>
</feature>
<evidence type="ECO:0000256" key="2">
    <source>
        <dbReference type="ARBA" id="ARBA00023015"/>
    </source>
</evidence>
<comment type="caution">
    <text evidence="9">The sequence shown here is derived from an EMBL/GenBank/DDBJ whole genome shotgun (WGS) entry which is preliminary data.</text>
</comment>
<evidence type="ECO:0000313" key="10">
    <source>
        <dbReference type="Proteomes" id="UP000534306"/>
    </source>
</evidence>
<protein>
    <submittedName>
        <fullName evidence="8 9">AcrR family transcriptional regulator</fullName>
    </submittedName>
</protein>
<evidence type="ECO:0000259" key="7">
    <source>
        <dbReference type="PROSITE" id="PS50977"/>
    </source>
</evidence>
<dbReference type="Proteomes" id="UP000534306">
    <property type="component" value="Unassembled WGS sequence"/>
</dbReference>
<name>A0A7Y4NY93_9ACTN</name>
<dbReference type="SUPFAM" id="SSF46689">
    <property type="entry name" value="Homeodomain-like"/>
    <property type="match status" value="1"/>
</dbReference>
<evidence type="ECO:0000256" key="5">
    <source>
        <dbReference type="PROSITE-ProRule" id="PRU00335"/>
    </source>
</evidence>
<dbReference type="InterPro" id="IPR001647">
    <property type="entry name" value="HTH_TetR"/>
</dbReference>
<dbReference type="Proteomes" id="UP000553957">
    <property type="component" value="Unassembled WGS sequence"/>
</dbReference>
<reference evidence="9 10" key="1">
    <citation type="submission" date="2020-05" db="EMBL/GenBank/DDBJ databases">
        <title>Genome sequence of Kribbella sandramycini ATCC 39419.</title>
        <authorList>
            <person name="Maclea K.S."/>
            <person name="Fair J.L."/>
        </authorList>
    </citation>
    <scope>NUCLEOTIDE SEQUENCE [LARGE SCALE GENOMIC DNA]</scope>
    <source>
        <strain evidence="9 10">ATCC 39419</strain>
    </source>
</reference>
<evidence type="ECO:0000256" key="1">
    <source>
        <dbReference type="ARBA" id="ARBA00022491"/>
    </source>
</evidence>
<dbReference type="InterPro" id="IPR050109">
    <property type="entry name" value="HTH-type_TetR-like_transc_reg"/>
</dbReference>
<dbReference type="GO" id="GO:0003700">
    <property type="term" value="F:DNA-binding transcription factor activity"/>
    <property type="evidence" value="ECO:0007669"/>
    <property type="project" value="TreeGrafter"/>
</dbReference>
<keyword evidence="4" id="KW-0804">Transcription</keyword>
<dbReference type="EMBL" id="JABJRC010000002">
    <property type="protein sequence ID" value="NOL40281.1"/>
    <property type="molecule type" value="Genomic_DNA"/>
</dbReference>
<feature type="DNA-binding region" description="H-T-H motif" evidence="5">
    <location>
        <begin position="49"/>
        <end position="68"/>
    </location>
</feature>
<dbReference type="AlphaFoldDB" id="A0A7Y4NY93"/>
<dbReference type="RefSeq" id="WP_171672689.1">
    <property type="nucleotide sequence ID" value="NZ_BAAAGT010000002.1"/>
</dbReference>
<evidence type="ECO:0000313" key="9">
    <source>
        <dbReference type="EMBL" id="NOL40281.1"/>
    </source>
</evidence>
<evidence type="ECO:0000313" key="11">
    <source>
        <dbReference type="Proteomes" id="UP000553957"/>
    </source>
</evidence>
<keyword evidence="3 5" id="KW-0238">DNA-binding</keyword>
<accession>A0A7Y4NY93</accession>
<dbReference type="Gene3D" id="1.10.357.10">
    <property type="entry name" value="Tetracycline Repressor, domain 2"/>
    <property type="match status" value="1"/>
</dbReference>
<dbReference type="Pfam" id="PF00440">
    <property type="entry name" value="TetR_N"/>
    <property type="match status" value="1"/>
</dbReference>
<dbReference type="PANTHER" id="PTHR30055:SF146">
    <property type="entry name" value="HTH-TYPE TRANSCRIPTIONAL DUAL REGULATOR CECR"/>
    <property type="match status" value="1"/>
</dbReference>
<dbReference type="GO" id="GO:0000976">
    <property type="term" value="F:transcription cis-regulatory region binding"/>
    <property type="evidence" value="ECO:0007669"/>
    <property type="project" value="TreeGrafter"/>
</dbReference>
<organism evidence="9 10">
    <name type="scientific">Kribbella sandramycini</name>
    <dbReference type="NCBI Taxonomy" id="60450"/>
    <lineage>
        <taxon>Bacteria</taxon>
        <taxon>Bacillati</taxon>
        <taxon>Actinomycetota</taxon>
        <taxon>Actinomycetes</taxon>
        <taxon>Propionibacteriales</taxon>
        <taxon>Kribbellaceae</taxon>
        <taxon>Kribbella</taxon>
    </lineage>
</organism>
<dbReference type="EMBL" id="JACHKF010000001">
    <property type="protein sequence ID" value="MBB6569894.1"/>
    <property type="molecule type" value="Genomic_DNA"/>
</dbReference>
<keyword evidence="2" id="KW-0805">Transcription regulation</keyword>
<gene>
    <name evidence="8" type="ORF">HNR71_005531</name>
    <name evidence="9" type="ORF">HPO96_08500</name>
</gene>
<dbReference type="PROSITE" id="PS50977">
    <property type="entry name" value="HTH_TETR_2"/>
    <property type="match status" value="1"/>
</dbReference>
<evidence type="ECO:0000256" key="4">
    <source>
        <dbReference type="ARBA" id="ARBA00023163"/>
    </source>
</evidence>
<dbReference type="PANTHER" id="PTHR30055">
    <property type="entry name" value="HTH-TYPE TRANSCRIPTIONAL REGULATOR RUTR"/>
    <property type="match status" value="1"/>
</dbReference>
<evidence type="ECO:0000256" key="3">
    <source>
        <dbReference type="ARBA" id="ARBA00023125"/>
    </source>
</evidence>
<proteinExistence type="predicted"/>
<dbReference type="Pfam" id="PF13977">
    <property type="entry name" value="TetR_C_6"/>
    <property type="match status" value="1"/>
</dbReference>
<evidence type="ECO:0000313" key="8">
    <source>
        <dbReference type="EMBL" id="MBB6569894.1"/>
    </source>
</evidence>
<dbReference type="InterPro" id="IPR039538">
    <property type="entry name" value="BetI_C"/>
</dbReference>
<dbReference type="SUPFAM" id="SSF48498">
    <property type="entry name" value="Tetracyclin repressor-like, C-terminal domain"/>
    <property type="match status" value="1"/>
</dbReference>